<organism evidence="2 3">
    <name type="scientific">Azospirillum oryzae</name>
    <dbReference type="NCBI Taxonomy" id="286727"/>
    <lineage>
        <taxon>Bacteria</taxon>
        <taxon>Pseudomonadati</taxon>
        <taxon>Pseudomonadota</taxon>
        <taxon>Alphaproteobacteria</taxon>
        <taxon>Rhodospirillales</taxon>
        <taxon>Azospirillaceae</taxon>
        <taxon>Azospirillum</taxon>
    </lineage>
</organism>
<dbReference type="InterPro" id="IPR029058">
    <property type="entry name" value="AB_hydrolase_fold"/>
</dbReference>
<dbReference type="InterPro" id="IPR000073">
    <property type="entry name" value="AB_hydrolase_1"/>
</dbReference>
<keyword evidence="3" id="KW-1185">Reference proteome</keyword>
<dbReference type="AlphaFoldDB" id="A0A6N1AP25"/>
<evidence type="ECO:0000313" key="2">
    <source>
        <dbReference type="EMBL" id="QKS50804.1"/>
    </source>
</evidence>
<dbReference type="PRINTS" id="PR00111">
    <property type="entry name" value="ABHYDROLASE"/>
</dbReference>
<dbReference type="KEGG" id="aoz:HUE56_09660"/>
<name>A0A6N1AP25_9PROT</name>
<dbReference type="PANTHER" id="PTHR43798:SF33">
    <property type="entry name" value="HYDROLASE, PUTATIVE (AFU_ORTHOLOGUE AFUA_2G14860)-RELATED"/>
    <property type="match status" value="1"/>
</dbReference>
<dbReference type="SUPFAM" id="SSF53474">
    <property type="entry name" value="alpha/beta-Hydrolases"/>
    <property type="match status" value="1"/>
</dbReference>
<dbReference type="EMBL" id="CP054619">
    <property type="protein sequence ID" value="QKS50804.1"/>
    <property type="molecule type" value="Genomic_DNA"/>
</dbReference>
<dbReference type="OrthoDB" id="9812774at2"/>
<dbReference type="PANTHER" id="PTHR43798">
    <property type="entry name" value="MONOACYLGLYCEROL LIPASE"/>
    <property type="match status" value="1"/>
</dbReference>
<protein>
    <submittedName>
        <fullName evidence="2">Alpha/beta hydrolase</fullName>
    </submittedName>
</protein>
<gene>
    <name evidence="2" type="ORF">HUE56_09660</name>
</gene>
<keyword evidence="2" id="KW-0378">Hydrolase</keyword>
<feature type="domain" description="AB hydrolase-1" evidence="1">
    <location>
        <begin position="27"/>
        <end position="178"/>
    </location>
</feature>
<dbReference type="RefSeq" id="WP_149201840.1">
    <property type="nucleotide sequence ID" value="NZ_BSOV01000074.1"/>
</dbReference>
<dbReference type="Proteomes" id="UP000509702">
    <property type="component" value="Chromosome"/>
</dbReference>
<reference evidence="2 3" key="1">
    <citation type="submission" date="2020-06" db="EMBL/GenBank/DDBJ databases">
        <title>Complete genome of Azosprillum oryzae KACC14407.</title>
        <authorList>
            <person name="Kim M."/>
            <person name="Park Y.-J."/>
            <person name="Shin J.-H."/>
        </authorList>
    </citation>
    <scope>NUCLEOTIDE SEQUENCE [LARGE SCALE GENOMIC DNA]</scope>
    <source>
        <strain evidence="2 3">KACC 14407</strain>
    </source>
</reference>
<dbReference type="Gene3D" id="3.40.50.1820">
    <property type="entry name" value="alpha/beta hydrolase"/>
    <property type="match status" value="1"/>
</dbReference>
<evidence type="ECO:0000313" key="3">
    <source>
        <dbReference type="Proteomes" id="UP000509702"/>
    </source>
</evidence>
<proteinExistence type="predicted"/>
<dbReference type="Pfam" id="PF00561">
    <property type="entry name" value="Abhydrolase_1"/>
    <property type="match status" value="1"/>
</dbReference>
<dbReference type="InterPro" id="IPR050266">
    <property type="entry name" value="AB_hydrolase_sf"/>
</dbReference>
<dbReference type="PRINTS" id="PR00412">
    <property type="entry name" value="EPOXHYDRLASE"/>
</dbReference>
<sequence length="289" mass="32353">MFEGFTLETVELPDATLRVRHGGQGSPVLLLHGHPRTHATWHRVAPLLAAFHSVVCPDLRGFGQSSKPADRPDHANSSKRAKALDCLALMRHLGFDRFAVVGHDRGSYTAFRLAMDHPAAVTRLALLDSVPILEALERCDARFAQAWWHWFFFAQPDKPERAILADPDAWYGGSAEAMGEEAYRDFRAAIHDPATVHGMLEDYRAGLGIDRDHDAADRAAGRRLNCPVLALWSLRDDLEELYGDVLAVWRPWAPDLRGRGLDCGHHMAEELPEELARELLEFLSTQQDT</sequence>
<accession>A0A6N1AP25</accession>
<dbReference type="GO" id="GO:0016787">
    <property type="term" value="F:hydrolase activity"/>
    <property type="evidence" value="ECO:0007669"/>
    <property type="project" value="UniProtKB-KW"/>
</dbReference>
<dbReference type="GO" id="GO:0016020">
    <property type="term" value="C:membrane"/>
    <property type="evidence" value="ECO:0007669"/>
    <property type="project" value="TreeGrafter"/>
</dbReference>
<evidence type="ECO:0000259" key="1">
    <source>
        <dbReference type="Pfam" id="PF00561"/>
    </source>
</evidence>
<dbReference type="InterPro" id="IPR000639">
    <property type="entry name" value="Epox_hydrolase-like"/>
</dbReference>